<evidence type="ECO:0000313" key="2">
    <source>
        <dbReference type="Proteomes" id="UP000629619"/>
    </source>
</evidence>
<comment type="caution">
    <text evidence="1">The sequence shown here is derived from an EMBL/GenBank/DDBJ whole genome shotgun (WGS) entry which is preliminary data.</text>
</comment>
<keyword evidence="2" id="KW-1185">Reference proteome</keyword>
<name>A0A919TQ75_9ACTN</name>
<dbReference type="RefSeq" id="WP_203685116.1">
    <property type="nucleotide sequence ID" value="NZ_BOMW01000104.1"/>
</dbReference>
<dbReference type="EMBL" id="BOMW01000104">
    <property type="protein sequence ID" value="GIF09833.1"/>
    <property type="molecule type" value="Genomic_DNA"/>
</dbReference>
<protein>
    <submittedName>
        <fullName evidence="1">Uncharacterized protein</fullName>
    </submittedName>
</protein>
<organism evidence="1 2">
    <name type="scientific">Actinoplanes siamensis</name>
    <dbReference type="NCBI Taxonomy" id="1223317"/>
    <lineage>
        <taxon>Bacteria</taxon>
        <taxon>Bacillati</taxon>
        <taxon>Actinomycetota</taxon>
        <taxon>Actinomycetes</taxon>
        <taxon>Micromonosporales</taxon>
        <taxon>Micromonosporaceae</taxon>
        <taxon>Actinoplanes</taxon>
    </lineage>
</organism>
<dbReference type="AlphaFoldDB" id="A0A919TQ75"/>
<evidence type="ECO:0000313" key="1">
    <source>
        <dbReference type="EMBL" id="GIF09833.1"/>
    </source>
</evidence>
<sequence>MSKVCHLLEDSSSLSPVGQLFLARRATRVPYDRGLTGDELVSAAHGRADRSVVRLLDLVQSRYGGTRYASHFFDTDIQMIPTCEPEDAEPLRIDYVVFTGSLAGAHIEGDGSFRIGLDENDTTDFATVDNLIECDARLEVLRDYPFVREFYSEALPAGDELLKALRNVVADVRLVDEASGRLTSVFAGSGLTVFVSRTWNVLGGMMAPMIKVGAVGEALLDGAIATVR</sequence>
<proteinExistence type="predicted"/>
<gene>
    <name evidence="1" type="ORF">Asi03nite_73710</name>
</gene>
<dbReference type="Proteomes" id="UP000629619">
    <property type="component" value="Unassembled WGS sequence"/>
</dbReference>
<accession>A0A919TQ75</accession>
<reference evidence="1" key="1">
    <citation type="submission" date="2021-01" db="EMBL/GenBank/DDBJ databases">
        <title>Whole genome shotgun sequence of Actinoplanes siamensis NBRC 109076.</title>
        <authorList>
            <person name="Komaki H."/>
            <person name="Tamura T."/>
        </authorList>
    </citation>
    <scope>NUCLEOTIDE SEQUENCE</scope>
    <source>
        <strain evidence="1">NBRC 109076</strain>
    </source>
</reference>